<evidence type="ECO:0000259" key="3">
    <source>
        <dbReference type="Pfam" id="PF00078"/>
    </source>
</evidence>
<dbReference type="InterPro" id="IPR013783">
    <property type="entry name" value="Ig-like_fold"/>
</dbReference>
<reference evidence="4 5" key="1">
    <citation type="submission" date="2024-09" db="EMBL/GenBank/DDBJ databases">
        <title>A chromosome-level genome assembly of Gray's grenadier anchovy, Coilia grayii.</title>
        <authorList>
            <person name="Fu Z."/>
        </authorList>
    </citation>
    <scope>NUCLEOTIDE SEQUENCE [LARGE SCALE GENOMIC DNA]</scope>
    <source>
        <strain evidence="4">G4</strain>
        <tissue evidence="4">Muscle</tissue>
    </source>
</reference>
<evidence type="ECO:0000313" key="4">
    <source>
        <dbReference type="EMBL" id="KAL2088686.1"/>
    </source>
</evidence>
<keyword evidence="2" id="KW-0732">Signal</keyword>
<feature type="signal peptide" evidence="2">
    <location>
        <begin position="1"/>
        <end position="18"/>
    </location>
</feature>
<feature type="domain" description="Reverse transcriptase" evidence="3">
    <location>
        <begin position="128"/>
        <end position="252"/>
    </location>
</feature>
<dbReference type="AlphaFoldDB" id="A0ABD1JPU2"/>
<sequence length="299" mass="33451">MKSVLGLVLLQLAASSYGLQSVCDATQDAVCYGALGGPVHLQLMRDTTGHLLTFRSENNNRIRIRIRKEKLMPTFWFPKRWNVVAGNGTLIINPAESTDSGTYRVEIYEHSTGNHPVTNGNPYHHWIHDNQHNSAFNTIIPQQLITKLGELGLNTTLCNWVLDFLVGRPQAVRIGSKTSSTTILNTGAPQGCVLSPLLFTLLTHDCAATHSSYHIIKFADDTTVVGLISGGNEAPYREEMAQLSNWCTDNNLVRFGPFWVRFGRVWSVSVRSDEKQEVELTSTSMSRRRRRSPEEVEVQ</sequence>
<dbReference type="InterPro" id="IPR000477">
    <property type="entry name" value="RT_dom"/>
</dbReference>
<evidence type="ECO:0000256" key="2">
    <source>
        <dbReference type="SAM" id="SignalP"/>
    </source>
</evidence>
<dbReference type="PANTHER" id="PTHR33332">
    <property type="entry name" value="REVERSE TRANSCRIPTASE DOMAIN-CONTAINING PROTEIN"/>
    <property type="match status" value="1"/>
</dbReference>
<name>A0ABD1JPU2_9TELE</name>
<dbReference type="Gene3D" id="2.60.40.10">
    <property type="entry name" value="Immunoglobulins"/>
    <property type="match status" value="1"/>
</dbReference>
<accession>A0ABD1JPU2</accession>
<dbReference type="Proteomes" id="UP001591681">
    <property type="component" value="Unassembled WGS sequence"/>
</dbReference>
<keyword evidence="5" id="KW-1185">Reference proteome</keyword>
<organism evidence="4 5">
    <name type="scientific">Coilia grayii</name>
    <name type="common">Gray's grenadier anchovy</name>
    <dbReference type="NCBI Taxonomy" id="363190"/>
    <lineage>
        <taxon>Eukaryota</taxon>
        <taxon>Metazoa</taxon>
        <taxon>Chordata</taxon>
        <taxon>Craniata</taxon>
        <taxon>Vertebrata</taxon>
        <taxon>Euteleostomi</taxon>
        <taxon>Actinopterygii</taxon>
        <taxon>Neopterygii</taxon>
        <taxon>Teleostei</taxon>
        <taxon>Clupei</taxon>
        <taxon>Clupeiformes</taxon>
        <taxon>Clupeoidei</taxon>
        <taxon>Engraulidae</taxon>
        <taxon>Coilinae</taxon>
        <taxon>Coilia</taxon>
    </lineage>
</organism>
<feature type="chain" id="PRO_5044890326" description="Reverse transcriptase domain-containing protein" evidence="2">
    <location>
        <begin position="19"/>
        <end position="299"/>
    </location>
</feature>
<protein>
    <recommendedName>
        <fullName evidence="3">Reverse transcriptase domain-containing protein</fullName>
    </recommendedName>
</protein>
<evidence type="ECO:0000313" key="5">
    <source>
        <dbReference type="Proteomes" id="UP001591681"/>
    </source>
</evidence>
<dbReference type="Pfam" id="PF00078">
    <property type="entry name" value="RVT_1"/>
    <property type="match status" value="1"/>
</dbReference>
<comment type="caution">
    <text evidence="4">The sequence shown here is derived from an EMBL/GenBank/DDBJ whole genome shotgun (WGS) entry which is preliminary data.</text>
</comment>
<evidence type="ECO:0000256" key="1">
    <source>
        <dbReference type="SAM" id="MobiDB-lite"/>
    </source>
</evidence>
<gene>
    <name evidence="4" type="ORF">ACEWY4_015585</name>
</gene>
<proteinExistence type="predicted"/>
<feature type="region of interest" description="Disordered" evidence="1">
    <location>
        <begin position="276"/>
        <end position="299"/>
    </location>
</feature>
<dbReference type="EMBL" id="JBHFQA010000013">
    <property type="protein sequence ID" value="KAL2088686.1"/>
    <property type="molecule type" value="Genomic_DNA"/>
</dbReference>